<organism evidence="2 3">
    <name type="scientific">Papaver somniferum</name>
    <name type="common">Opium poppy</name>
    <dbReference type="NCBI Taxonomy" id="3469"/>
    <lineage>
        <taxon>Eukaryota</taxon>
        <taxon>Viridiplantae</taxon>
        <taxon>Streptophyta</taxon>
        <taxon>Embryophyta</taxon>
        <taxon>Tracheophyta</taxon>
        <taxon>Spermatophyta</taxon>
        <taxon>Magnoliopsida</taxon>
        <taxon>Ranunculales</taxon>
        <taxon>Papaveraceae</taxon>
        <taxon>Papaveroideae</taxon>
        <taxon>Papaver</taxon>
    </lineage>
</organism>
<proteinExistence type="predicted"/>
<dbReference type="AlphaFoldDB" id="A0A4Y7IUE4"/>
<dbReference type="SMART" id="SM00653">
    <property type="entry name" value="eIF2B_5"/>
    <property type="match status" value="1"/>
</dbReference>
<dbReference type="OMA" id="ARYPCEG"/>
<dbReference type="Pfam" id="PF01873">
    <property type="entry name" value="eIF-5_eIF-2B"/>
    <property type="match status" value="1"/>
</dbReference>
<evidence type="ECO:0000259" key="1">
    <source>
        <dbReference type="SMART" id="SM00653"/>
    </source>
</evidence>
<accession>A0A4Y7IUE4</accession>
<dbReference type="GO" id="GO:0001731">
    <property type="term" value="P:formation of translation preinitiation complex"/>
    <property type="evidence" value="ECO:0007669"/>
    <property type="project" value="TreeGrafter"/>
</dbReference>
<dbReference type="EMBL" id="CM010716">
    <property type="protein sequence ID" value="RZC51361.1"/>
    <property type="molecule type" value="Genomic_DNA"/>
</dbReference>
<dbReference type="Gene3D" id="3.30.30.170">
    <property type="match status" value="1"/>
</dbReference>
<dbReference type="PANTHER" id="PTHR23001:SF3">
    <property type="entry name" value="EUKARYOTIC TRANSLATION INITIATION FACTOR 2 SUBUNIT 2"/>
    <property type="match status" value="1"/>
</dbReference>
<evidence type="ECO:0000313" key="3">
    <source>
        <dbReference type="Proteomes" id="UP000316621"/>
    </source>
</evidence>
<feature type="domain" description="Translation initiation factor IF2/IF5" evidence="1">
    <location>
        <begin position="47"/>
        <end position="140"/>
    </location>
</feature>
<dbReference type="PANTHER" id="PTHR23001">
    <property type="entry name" value="EUKARYOTIC TRANSLATION INITIATION FACTOR"/>
    <property type="match status" value="1"/>
</dbReference>
<dbReference type="GO" id="GO:0031369">
    <property type="term" value="F:translation initiation factor binding"/>
    <property type="evidence" value="ECO:0007669"/>
    <property type="project" value="TreeGrafter"/>
</dbReference>
<dbReference type="Proteomes" id="UP000316621">
    <property type="component" value="Chromosome 2"/>
</dbReference>
<dbReference type="InterPro" id="IPR016189">
    <property type="entry name" value="Transl_init_fac_IF2/IF5_N"/>
</dbReference>
<protein>
    <recommendedName>
        <fullName evidence="1">Translation initiation factor IF2/IF5 domain-containing protein</fullName>
    </recommendedName>
</protein>
<dbReference type="STRING" id="3469.A0A4Y7IUE4"/>
<dbReference type="SUPFAM" id="SSF100966">
    <property type="entry name" value="Translation initiation factor 2 beta, aIF2beta, N-terminal domain"/>
    <property type="match status" value="1"/>
</dbReference>
<dbReference type="InterPro" id="IPR045196">
    <property type="entry name" value="IF2/IF5"/>
</dbReference>
<dbReference type="InterPro" id="IPR002735">
    <property type="entry name" value="Transl_init_fac_IF2/IF5_dom"/>
</dbReference>
<reference evidence="2 3" key="1">
    <citation type="journal article" date="2018" name="Science">
        <title>The opium poppy genome and morphinan production.</title>
        <authorList>
            <person name="Guo L."/>
            <person name="Winzer T."/>
            <person name="Yang X."/>
            <person name="Li Y."/>
            <person name="Ning Z."/>
            <person name="He Z."/>
            <person name="Teodor R."/>
            <person name="Lu Y."/>
            <person name="Bowser T.A."/>
            <person name="Graham I.A."/>
            <person name="Ye K."/>
        </authorList>
    </citation>
    <scope>NUCLEOTIDE SEQUENCE [LARGE SCALE GENOMIC DNA]</scope>
    <source>
        <strain evidence="3">cv. HN1</strain>
        <tissue evidence="2">Leaves</tissue>
    </source>
</reference>
<sequence>MENKYEELLDRMVNFLRENNPGYEELRDGALKTVQEDIQELVGDLRKRTFTPPRTSLRDREGINKTALVNFMDICKKMHKEPEHVMKFLLTQMGTTGYLDGRQRLIVSGRFESNNFEGILKTYINDFCFFFLNCHQCGICGTD</sequence>
<evidence type="ECO:0000313" key="2">
    <source>
        <dbReference type="EMBL" id="RZC51361.1"/>
    </source>
</evidence>
<dbReference type="GO" id="GO:0003729">
    <property type="term" value="F:mRNA binding"/>
    <property type="evidence" value="ECO:0007669"/>
    <property type="project" value="TreeGrafter"/>
</dbReference>
<name>A0A4Y7IUE4_PAPSO</name>
<keyword evidence="3" id="KW-1185">Reference proteome</keyword>
<dbReference type="GO" id="GO:0003743">
    <property type="term" value="F:translation initiation factor activity"/>
    <property type="evidence" value="ECO:0007669"/>
    <property type="project" value="InterPro"/>
</dbReference>
<dbReference type="GO" id="GO:0005850">
    <property type="term" value="C:eukaryotic translation initiation factor 2 complex"/>
    <property type="evidence" value="ECO:0007669"/>
    <property type="project" value="TreeGrafter"/>
</dbReference>
<dbReference type="Gramene" id="RZC51361">
    <property type="protein sequence ID" value="RZC51361"/>
    <property type="gene ID" value="C5167_019777"/>
</dbReference>
<gene>
    <name evidence="2" type="ORF">C5167_019777</name>
</gene>